<evidence type="ECO:0000256" key="4">
    <source>
        <dbReference type="ARBA" id="ARBA00022857"/>
    </source>
</evidence>
<reference evidence="11" key="1">
    <citation type="journal article" date="2019" name="Int. J. Syst. Evol. Microbiol.">
        <title>The Global Catalogue of Microorganisms (GCM) 10K type strain sequencing project: providing services to taxonomists for standard genome sequencing and annotation.</title>
        <authorList>
            <consortium name="The Broad Institute Genomics Platform"/>
            <consortium name="The Broad Institute Genome Sequencing Center for Infectious Disease"/>
            <person name="Wu L."/>
            <person name="Ma J."/>
        </authorList>
    </citation>
    <scope>NUCLEOTIDE SEQUENCE [LARGE SCALE GENOMIC DNA]</scope>
    <source>
        <strain evidence="11">IBRC-M 10813</strain>
    </source>
</reference>
<keyword evidence="7" id="KW-0443">Lipid metabolism</keyword>
<evidence type="ECO:0000256" key="2">
    <source>
        <dbReference type="ARBA" id="ARBA00022516"/>
    </source>
</evidence>
<dbReference type="PIRSF" id="PIRSF000112">
    <property type="entry name" value="Glycerol_dehydrogenase"/>
    <property type="match status" value="1"/>
</dbReference>
<dbReference type="Gene3D" id="3.40.50.1970">
    <property type="match status" value="1"/>
</dbReference>
<keyword evidence="4" id="KW-0521">NADP</keyword>
<accession>A0ABV8JAV7</accession>
<evidence type="ECO:0000256" key="5">
    <source>
        <dbReference type="ARBA" id="ARBA00023002"/>
    </source>
</evidence>
<evidence type="ECO:0000256" key="3">
    <source>
        <dbReference type="ARBA" id="ARBA00022723"/>
    </source>
</evidence>
<sequence>MAKKVHIPLQLVIEHGAIRDLHQTQVYDWLNGARVLLISGSGKTRGVTDRIQEVIGDRASRVEVLTCRDNKLDTINELERQVLEDTPDLIFGVGGGKALDMSKVVGTRSNVPVVLFPTAISSDAICSPVAVVKMLNKSTSIGVKMPQAVVIDLDVLASCPPRLMSAGIGDLLSNKTALFDWQLAHKAGKEEMNTFASLMANNAAESFMNILNQPELEQSQLMKVASEALIMSGIAMSIAGSSRPCSGSEHLISHALDYHCGAKALHGEQVAIGVLFAQYLQGEQEKVEKLAPYYEKLGLPTHYADLGYTREEMHRAIVKAPSMRDRYTIFNEYDLTDEQIDRILDEVYPDRAKNRYRLIGSSVG</sequence>
<organism evidence="10 11">
    <name type="scientific">Salinithrix halophila</name>
    <dbReference type="NCBI Taxonomy" id="1485204"/>
    <lineage>
        <taxon>Bacteria</taxon>
        <taxon>Bacillati</taxon>
        <taxon>Bacillota</taxon>
        <taxon>Bacilli</taxon>
        <taxon>Bacillales</taxon>
        <taxon>Thermoactinomycetaceae</taxon>
        <taxon>Salinithrix</taxon>
    </lineage>
</organism>
<dbReference type="Proteomes" id="UP001595843">
    <property type="component" value="Unassembled WGS sequence"/>
</dbReference>
<dbReference type="Gene3D" id="1.20.1090.10">
    <property type="entry name" value="Dehydroquinate synthase-like - alpha domain"/>
    <property type="match status" value="1"/>
</dbReference>
<keyword evidence="9" id="KW-1208">Phospholipid metabolism</keyword>
<dbReference type="InterPro" id="IPR032837">
    <property type="entry name" value="G1PDH"/>
</dbReference>
<proteinExistence type="predicted"/>
<dbReference type="InterPro" id="IPR016205">
    <property type="entry name" value="Glycerol_DH"/>
</dbReference>
<dbReference type="EMBL" id="JBHSAP010000005">
    <property type="protein sequence ID" value="MFC4075605.1"/>
    <property type="molecule type" value="Genomic_DNA"/>
</dbReference>
<keyword evidence="5" id="KW-0560">Oxidoreductase</keyword>
<dbReference type="PANTHER" id="PTHR43616">
    <property type="entry name" value="GLYCEROL DEHYDROGENASE"/>
    <property type="match status" value="1"/>
</dbReference>
<evidence type="ECO:0000313" key="11">
    <source>
        <dbReference type="Proteomes" id="UP001595843"/>
    </source>
</evidence>
<gene>
    <name evidence="10" type="ORF">ACFOUO_02140</name>
</gene>
<dbReference type="PANTHER" id="PTHR43616:SF5">
    <property type="entry name" value="GLYCEROL DEHYDROGENASE 1"/>
    <property type="match status" value="1"/>
</dbReference>
<keyword evidence="2" id="KW-0444">Lipid biosynthesis</keyword>
<name>A0ABV8JAV7_9BACL</name>
<evidence type="ECO:0000313" key="10">
    <source>
        <dbReference type="EMBL" id="MFC4075605.1"/>
    </source>
</evidence>
<dbReference type="CDD" id="cd08174">
    <property type="entry name" value="G1PDH-like"/>
    <property type="match status" value="1"/>
</dbReference>
<keyword evidence="11" id="KW-1185">Reference proteome</keyword>
<keyword evidence="3" id="KW-0479">Metal-binding</keyword>
<evidence type="ECO:0000256" key="1">
    <source>
        <dbReference type="ARBA" id="ARBA00022490"/>
    </source>
</evidence>
<dbReference type="SUPFAM" id="SSF56796">
    <property type="entry name" value="Dehydroquinate synthase-like"/>
    <property type="match status" value="1"/>
</dbReference>
<keyword evidence="1" id="KW-0963">Cytoplasm</keyword>
<keyword evidence="6" id="KW-0520">NAD</keyword>
<evidence type="ECO:0000256" key="8">
    <source>
        <dbReference type="ARBA" id="ARBA00023209"/>
    </source>
</evidence>
<evidence type="ECO:0000256" key="7">
    <source>
        <dbReference type="ARBA" id="ARBA00023098"/>
    </source>
</evidence>
<dbReference type="Pfam" id="PF13685">
    <property type="entry name" value="Fe-ADH_2"/>
    <property type="match status" value="1"/>
</dbReference>
<dbReference type="RefSeq" id="WP_380701690.1">
    <property type="nucleotide sequence ID" value="NZ_JBHSAP010000005.1"/>
</dbReference>
<protein>
    <submittedName>
        <fullName evidence="10">Iron-containing alcohol dehydrogenase family protein</fullName>
    </submittedName>
</protein>
<comment type="caution">
    <text evidence="10">The sequence shown here is derived from an EMBL/GenBank/DDBJ whole genome shotgun (WGS) entry which is preliminary data.</text>
</comment>
<evidence type="ECO:0000256" key="6">
    <source>
        <dbReference type="ARBA" id="ARBA00023027"/>
    </source>
</evidence>
<evidence type="ECO:0000256" key="9">
    <source>
        <dbReference type="ARBA" id="ARBA00023264"/>
    </source>
</evidence>
<keyword evidence="8" id="KW-0594">Phospholipid biosynthesis</keyword>